<dbReference type="STRING" id="400727.A0A2T7P8Y2"/>
<protein>
    <recommendedName>
        <fullName evidence="2">RNA helicase</fullName>
        <ecNumber evidence="2">3.6.4.13</ecNumber>
    </recommendedName>
</protein>
<evidence type="ECO:0000256" key="3">
    <source>
        <dbReference type="ARBA" id="ARBA00022517"/>
    </source>
</evidence>
<evidence type="ECO:0000259" key="17">
    <source>
        <dbReference type="PROSITE" id="PS51195"/>
    </source>
</evidence>
<keyword evidence="7" id="KW-0347">Helicase</keyword>
<comment type="caution">
    <text evidence="18">The sequence shown here is derived from an EMBL/GenBank/DDBJ whole genome shotgun (WGS) entry which is preliminary data.</text>
</comment>
<keyword evidence="8" id="KW-0067">ATP-binding</keyword>
<keyword evidence="9" id="KW-0694">RNA-binding</keyword>
<evidence type="ECO:0000259" key="15">
    <source>
        <dbReference type="PROSITE" id="PS51192"/>
    </source>
</evidence>
<dbReference type="PROSITE" id="PS51192">
    <property type="entry name" value="HELICASE_ATP_BIND_1"/>
    <property type="match status" value="1"/>
</dbReference>
<dbReference type="Proteomes" id="UP000245119">
    <property type="component" value="Linkage Group LG5"/>
</dbReference>
<dbReference type="Pfam" id="PF00271">
    <property type="entry name" value="Helicase_C"/>
    <property type="match status" value="1"/>
</dbReference>
<gene>
    <name evidence="18" type="ORF">C0Q70_09132</name>
</gene>
<evidence type="ECO:0000256" key="9">
    <source>
        <dbReference type="ARBA" id="ARBA00022884"/>
    </source>
</evidence>
<dbReference type="InterPro" id="IPR011545">
    <property type="entry name" value="DEAD/DEAH_box_helicase_dom"/>
</dbReference>
<keyword evidence="5" id="KW-0547">Nucleotide-binding</keyword>
<evidence type="ECO:0000256" key="2">
    <source>
        <dbReference type="ARBA" id="ARBA00012552"/>
    </source>
</evidence>
<evidence type="ECO:0000256" key="13">
    <source>
        <dbReference type="PROSITE-ProRule" id="PRU00552"/>
    </source>
</evidence>
<dbReference type="InterPro" id="IPR014014">
    <property type="entry name" value="RNA_helicase_DEAD_Q_motif"/>
</dbReference>
<evidence type="ECO:0000256" key="6">
    <source>
        <dbReference type="ARBA" id="ARBA00022801"/>
    </source>
</evidence>
<dbReference type="GO" id="GO:0005730">
    <property type="term" value="C:nucleolus"/>
    <property type="evidence" value="ECO:0007669"/>
    <property type="project" value="UniProtKB-SubCell"/>
</dbReference>
<comment type="similarity">
    <text evidence="11">Belongs to the DEAD box helicase family. DDX56/DBP9 subfamily.</text>
</comment>
<dbReference type="InterPro" id="IPR001650">
    <property type="entry name" value="Helicase_C-like"/>
</dbReference>
<dbReference type="CDD" id="cd18787">
    <property type="entry name" value="SF2_C_DEAD"/>
    <property type="match status" value="1"/>
</dbReference>
<dbReference type="GO" id="GO:0003724">
    <property type="term" value="F:RNA helicase activity"/>
    <property type="evidence" value="ECO:0007669"/>
    <property type="project" value="UniProtKB-EC"/>
</dbReference>
<feature type="short sequence motif" description="Q motif" evidence="13">
    <location>
        <begin position="32"/>
        <end position="60"/>
    </location>
</feature>
<sequence>MIDVKQTARGGHFIDTKAEAKELSSPTCYKMEPFSEMGLDDRILKAIAQLGWSEPTPIQEKAIPLALEGKDVLARARTGSGKTAAYVIPVVQKLLDSKVNAVQQEVRVVVLTPSKELCAQAYKNILEVSSCCSREIKCVDVSPTASLESQRPMLVEKPDIVVGTPSRILAHVCAKNMTLHAVQMVVVDEADLVFSFGYENDIKKLIEELPKIYQAFLMSATMSEDVKDLKKLVLHNPVILKLKESQLPEQSQLTQYHIKCEREDKFAIVAALLKLGLIRGKSIFFVNSVDSCYKLKLFLEQFVIPACVLNSELPVHSRCHIVSQFNKGLYDIIIASDESLLENPKQNLQSKGKSTRKKDREYGVSRGIDFQNVSNVINFEFPKSVDAYIHRVGRTARGGKQGTALSFVSMSEADLFTAVEEAQATDQESESVFKPFQFKMAEIEGFKYRAKDAMQAVTRTAIREARLKEIRQEILASEKLKTYFEENPRDLQVLRHNKPLLTVKTPCSLKNVPDYLVPTTLKAVARRQKRNFKKPDGEKATTRAEAKFQKRKADPLKSFEFSGFSKKKKK</sequence>
<dbReference type="CDD" id="cd17961">
    <property type="entry name" value="DEADc_DDX56"/>
    <property type="match status" value="1"/>
</dbReference>
<dbReference type="SUPFAM" id="SSF52540">
    <property type="entry name" value="P-loop containing nucleoside triphosphate hydrolases"/>
    <property type="match status" value="2"/>
</dbReference>
<dbReference type="EMBL" id="PZQS01000005">
    <property type="protein sequence ID" value="PVD29875.1"/>
    <property type="molecule type" value="Genomic_DNA"/>
</dbReference>
<evidence type="ECO:0000256" key="10">
    <source>
        <dbReference type="ARBA" id="ARBA00023242"/>
    </source>
</evidence>
<keyword evidence="6" id="KW-0378">Hydrolase</keyword>
<evidence type="ECO:0000256" key="4">
    <source>
        <dbReference type="ARBA" id="ARBA00022552"/>
    </source>
</evidence>
<comment type="subcellular location">
    <subcellularLocation>
        <location evidence="1">Nucleus</location>
        <location evidence="1">Nucleolus</location>
    </subcellularLocation>
</comment>
<dbReference type="GO" id="GO:0016787">
    <property type="term" value="F:hydrolase activity"/>
    <property type="evidence" value="ECO:0007669"/>
    <property type="project" value="UniProtKB-KW"/>
</dbReference>
<dbReference type="SMART" id="SM00487">
    <property type="entry name" value="DEXDc"/>
    <property type="match status" value="1"/>
</dbReference>
<evidence type="ECO:0000256" key="11">
    <source>
        <dbReference type="ARBA" id="ARBA00038041"/>
    </source>
</evidence>
<evidence type="ECO:0000259" key="16">
    <source>
        <dbReference type="PROSITE" id="PS51194"/>
    </source>
</evidence>
<keyword evidence="3" id="KW-0690">Ribosome biogenesis</keyword>
<dbReference type="GO" id="GO:0005524">
    <property type="term" value="F:ATP binding"/>
    <property type="evidence" value="ECO:0007669"/>
    <property type="project" value="UniProtKB-KW"/>
</dbReference>
<dbReference type="PROSITE" id="PS51195">
    <property type="entry name" value="Q_MOTIF"/>
    <property type="match status" value="1"/>
</dbReference>
<feature type="domain" description="DEAD-box RNA helicase Q" evidence="17">
    <location>
        <begin position="32"/>
        <end position="60"/>
    </location>
</feature>
<proteinExistence type="inferred from homology"/>
<comment type="catalytic activity">
    <reaction evidence="12">
        <text>ATP + H2O = ADP + phosphate + H(+)</text>
        <dbReference type="Rhea" id="RHEA:13065"/>
        <dbReference type="ChEBI" id="CHEBI:15377"/>
        <dbReference type="ChEBI" id="CHEBI:15378"/>
        <dbReference type="ChEBI" id="CHEBI:30616"/>
        <dbReference type="ChEBI" id="CHEBI:43474"/>
        <dbReference type="ChEBI" id="CHEBI:456216"/>
        <dbReference type="EC" id="3.6.4.13"/>
    </reaction>
</comment>
<dbReference type="FunFam" id="3.40.50.300:FF:001046">
    <property type="entry name" value="Probable ATP-dependent RNA helicase ddx56"/>
    <property type="match status" value="1"/>
</dbReference>
<dbReference type="InterPro" id="IPR014001">
    <property type="entry name" value="Helicase_ATP-bd"/>
</dbReference>
<feature type="region of interest" description="Disordered" evidence="14">
    <location>
        <begin position="530"/>
        <end position="553"/>
    </location>
</feature>
<organism evidence="18 19">
    <name type="scientific">Pomacea canaliculata</name>
    <name type="common">Golden apple snail</name>
    <dbReference type="NCBI Taxonomy" id="400727"/>
    <lineage>
        <taxon>Eukaryota</taxon>
        <taxon>Metazoa</taxon>
        <taxon>Spiralia</taxon>
        <taxon>Lophotrochozoa</taxon>
        <taxon>Mollusca</taxon>
        <taxon>Gastropoda</taxon>
        <taxon>Caenogastropoda</taxon>
        <taxon>Architaenioglossa</taxon>
        <taxon>Ampullarioidea</taxon>
        <taxon>Ampullariidae</taxon>
        <taxon>Pomacea</taxon>
    </lineage>
</organism>
<dbReference type="Gene3D" id="3.40.50.300">
    <property type="entry name" value="P-loop containing nucleotide triphosphate hydrolases"/>
    <property type="match status" value="2"/>
</dbReference>
<dbReference type="AlphaFoldDB" id="A0A2T7P8Y2"/>
<reference evidence="18 19" key="1">
    <citation type="submission" date="2018-04" db="EMBL/GenBank/DDBJ databases">
        <title>The genome of golden apple snail Pomacea canaliculata provides insight into stress tolerance and invasive adaptation.</title>
        <authorList>
            <person name="Liu C."/>
            <person name="Liu B."/>
            <person name="Ren Y."/>
            <person name="Zhang Y."/>
            <person name="Wang H."/>
            <person name="Li S."/>
            <person name="Jiang F."/>
            <person name="Yin L."/>
            <person name="Zhang G."/>
            <person name="Qian W."/>
            <person name="Fan W."/>
        </authorList>
    </citation>
    <scope>NUCLEOTIDE SEQUENCE [LARGE SCALE GENOMIC DNA]</scope>
    <source>
        <strain evidence="18">SZHN2017</strain>
        <tissue evidence="18">Muscle</tissue>
    </source>
</reference>
<dbReference type="PANTHER" id="PTHR47959">
    <property type="entry name" value="ATP-DEPENDENT RNA HELICASE RHLE-RELATED"/>
    <property type="match status" value="1"/>
</dbReference>
<dbReference type="InterPro" id="IPR027417">
    <property type="entry name" value="P-loop_NTPase"/>
</dbReference>
<keyword evidence="10" id="KW-0539">Nucleus</keyword>
<evidence type="ECO:0000256" key="5">
    <source>
        <dbReference type="ARBA" id="ARBA00022741"/>
    </source>
</evidence>
<dbReference type="GO" id="GO:0005829">
    <property type="term" value="C:cytosol"/>
    <property type="evidence" value="ECO:0007669"/>
    <property type="project" value="TreeGrafter"/>
</dbReference>
<keyword evidence="4" id="KW-0698">rRNA processing</keyword>
<dbReference type="GO" id="GO:0006364">
    <property type="term" value="P:rRNA processing"/>
    <property type="evidence" value="ECO:0007669"/>
    <property type="project" value="UniProtKB-KW"/>
</dbReference>
<evidence type="ECO:0000256" key="8">
    <source>
        <dbReference type="ARBA" id="ARBA00022840"/>
    </source>
</evidence>
<evidence type="ECO:0000256" key="1">
    <source>
        <dbReference type="ARBA" id="ARBA00004604"/>
    </source>
</evidence>
<evidence type="ECO:0000313" key="18">
    <source>
        <dbReference type="EMBL" id="PVD29875.1"/>
    </source>
</evidence>
<dbReference type="Pfam" id="PF00270">
    <property type="entry name" value="DEAD"/>
    <property type="match status" value="1"/>
</dbReference>
<accession>A0A2T7P8Y2</accession>
<evidence type="ECO:0000256" key="12">
    <source>
        <dbReference type="ARBA" id="ARBA00047984"/>
    </source>
</evidence>
<dbReference type="PROSITE" id="PS51194">
    <property type="entry name" value="HELICASE_CTER"/>
    <property type="match status" value="1"/>
</dbReference>
<name>A0A2T7P8Y2_POMCA</name>
<evidence type="ECO:0000256" key="14">
    <source>
        <dbReference type="SAM" id="MobiDB-lite"/>
    </source>
</evidence>
<dbReference type="SMART" id="SM00490">
    <property type="entry name" value="HELICc"/>
    <property type="match status" value="1"/>
</dbReference>
<dbReference type="GO" id="GO:0003723">
    <property type="term" value="F:RNA binding"/>
    <property type="evidence" value="ECO:0007669"/>
    <property type="project" value="UniProtKB-KW"/>
</dbReference>
<feature type="compositionally biased region" description="Basic and acidic residues" evidence="14">
    <location>
        <begin position="533"/>
        <end position="553"/>
    </location>
</feature>
<dbReference type="OrthoDB" id="1191041at2759"/>
<evidence type="ECO:0000313" key="19">
    <source>
        <dbReference type="Proteomes" id="UP000245119"/>
    </source>
</evidence>
<evidence type="ECO:0000256" key="7">
    <source>
        <dbReference type="ARBA" id="ARBA00022806"/>
    </source>
</evidence>
<keyword evidence="19" id="KW-1185">Reference proteome</keyword>
<feature type="domain" description="Helicase C-terminal" evidence="16">
    <location>
        <begin position="252"/>
        <end position="444"/>
    </location>
</feature>
<dbReference type="EC" id="3.6.4.13" evidence="2"/>
<feature type="domain" description="Helicase ATP-binding" evidence="15">
    <location>
        <begin position="63"/>
        <end position="240"/>
    </location>
</feature>
<dbReference type="InterPro" id="IPR050079">
    <property type="entry name" value="DEAD_box_RNA_helicase"/>
</dbReference>
<dbReference type="PANTHER" id="PTHR47959:SF21">
    <property type="entry name" value="DEAD-BOX HELICASE 56"/>
    <property type="match status" value="1"/>
</dbReference>